<keyword evidence="2" id="KW-1185">Reference proteome</keyword>
<gene>
    <name evidence="1" type="ORF">EV182_007302</name>
</gene>
<accession>A0ACC1HLL1</accession>
<dbReference type="EMBL" id="JAMZIH010003333">
    <property type="protein sequence ID" value="KAJ1676890.1"/>
    <property type="molecule type" value="Genomic_DNA"/>
</dbReference>
<reference evidence="1" key="1">
    <citation type="submission" date="2022-06" db="EMBL/GenBank/DDBJ databases">
        <title>Phylogenomic reconstructions and comparative analyses of Kickxellomycotina fungi.</title>
        <authorList>
            <person name="Reynolds N.K."/>
            <person name="Stajich J.E."/>
            <person name="Barry K."/>
            <person name="Grigoriev I.V."/>
            <person name="Crous P."/>
            <person name="Smith M.E."/>
        </authorList>
    </citation>
    <scope>NUCLEOTIDE SEQUENCE</scope>
    <source>
        <strain evidence="1">RSA 2271</strain>
    </source>
</reference>
<organism evidence="1 2">
    <name type="scientific">Spiromyces aspiralis</name>
    <dbReference type="NCBI Taxonomy" id="68401"/>
    <lineage>
        <taxon>Eukaryota</taxon>
        <taxon>Fungi</taxon>
        <taxon>Fungi incertae sedis</taxon>
        <taxon>Zoopagomycota</taxon>
        <taxon>Kickxellomycotina</taxon>
        <taxon>Kickxellomycetes</taxon>
        <taxon>Kickxellales</taxon>
        <taxon>Kickxellaceae</taxon>
        <taxon>Spiromyces</taxon>
    </lineage>
</organism>
<proteinExistence type="predicted"/>
<evidence type="ECO:0000313" key="2">
    <source>
        <dbReference type="Proteomes" id="UP001145114"/>
    </source>
</evidence>
<comment type="caution">
    <text evidence="1">The sequence shown here is derived from an EMBL/GenBank/DDBJ whole genome shotgun (WGS) entry which is preliminary data.</text>
</comment>
<feature type="non-terminal residue" evidence="1">
    <location>
        <position position="73"/>
    </location>
</feature>
<dbReference type="Proteomes" id="UP001145114">
    <property type="component" value="Unassembled WGS sequence"/>
</dbReference>
<evidence type="ECO:0000313" key="1">
    <source>
        <dbReference type="EMBL" id="KAJ1676890.1"/>
    </source>
</evidence>
<protein>
    <submittedName>
        <fullName evidence="1">Uncharacterized protein</fullName>
    </submittedName>
</protein>
<sequence>MPYHTKTFVGEDVYDNCSEFHGSNISLSSELPSSPRLHSSEAGSTSLDHLRCLGRPYPFSEDAQSNYSAEAGG</sequence>
<name>A0ACC1HLL1_9FUNG</name>